<keyword evidence="4" id="KW-0347">Helicase</keyword>
<feature type="region of interest" description="Disordered" evidence="6">
    <location>
        <begin position="216"/>
        <end position="246"/>
    </location>
</feature>
<protein>
    <submittedName>
        <fullName evidence="8">AAA family ATPase</fullName>
    </submittedName>
</protein>
<dbReference type="InterPro" id="IPR027417">
    <property type="entry name" value="P-loop_NTPase"/>
</dbReference>
<gene>
    <name evidence="8" type="ORF">GFD30_20760</name>
</gene>
<keyword evidence="3" id="KW-0378">Hydrolase</keyword>
<dbReference type="PANTHER" id="PTHR43788">
    <property type="entry name" value="DNA2/NAM7 HELICASE FAMILY MEMBER"/>
    <property type="match status" value="1"/>
</dbReference>
<dbReference type="GO" id="GO:0016787">
    <property type="term" value="F:hydrolase activity"/>
    <property type="evidence" value="ECO:0007669"/>
    <property type="project" value="UniProtKB-KW"/>
</dbReference>
<accession>A0A6L5GEH0</accession>
<sequence length="918" mass="97019">MSPARILAALADLAPVNKAPAAESEEVGQKAVWDGSLTTVPGAAELAAHDELHRDERLLRQGWGVVTGVLDSGGRRRRVAVPLVTRPVRLEVALAAPHDHKIIPAGDLVFHPKLAGTAYAERLARVLSPDRTGDEFRDPAWLKDAAVAAGFPVTAVAHRHDPDAAAPVVLARSVVYIAGPRIESGPIGQSLLEWSGRPGLERTALAAAYGTADAPAPGDLASDGGTATDSASADSAPSDPGIRSPLPLNREQAAAVRSARTAPVTVVAGAPGCGKSHTLAAIALDAVASGRSVLIATQSVYAADVLAGLLDRQPGPEPMMFGDTERRNALARNEVPKKDVELARRGAADALDLLHRVEHAIGTRLDMERRRLRALDAPVFLLDDFPGLRDADLDAVEAAAARTRGEGGWPWTRWRRRRARRELQRLAGTAADSAALQRCIGIARDVQAMTRLAAEGGPRLEPLWRSAEQADRDAAQALGASLRAEAASAERRSSKAVRALGEFLAAQFRGDQAQRRAVLEHVDIAALLRAVPLWIGTVADAESVLPPKAGMFDLVIVDEASHVNQLRAAPVLARARRAVVAGDPRQLKFVSFASDARLTEVLDRHGLRGLGARLDTGRVSLYDLACGAGPVVELTEHHRSVPHLIGFSAAKFYGGRVRPITAHPRVQQTDAITLHRVTAPAADAQGVVAAEAERAVELLAELAARGDRGLAVLSPFRAQAEAVEAAVMKRFDLEAIRAHRIRTGTVHAFQGSESETVIASLGVAPGDPAGRKRFLSGANLFNVMVTRAREHLHVVTALDAPGGLVGEFLDYADRAPGPIPGDGAEGDWAVKLAGALSGADAAVRHGYPVGHWKIDLVVGEGDAAFGVVCGVHPDGVRAHIERQRALRRAGWRLVDAFPSTYGDDASRAAVAVLAELRG</sequence>
<keyword evidence="5" id="KW-0067">ATP-binding</keyword>
<keyword evidence="2" id="KW-0547">Nucleotide-binding</keyword>
<comment type="similarity">
    <text evidence="1">Belongs to the DNA2/NAM7 helicase family.</text>
</comment>
<feature type="domain" description="AAA+ ATPase" evidence="7">
    <location>
        <begin position="261"/>
        <end position="620"/>
    </location>
</feature>
<dbReference type="InterPro" id="IPR041677">
    <property type="entry name" value="DNA2/NAM7_AAA_11"/>
</dbReference>
<dbReference type="Proteomes" id="UP000477750">
    <property type="component" value="Unassembled WGS sequence"/>
</dbReference>
<dbReference type="GO" id="GO:0043139">
    <property type="term" value="F:5'-3' DNA helicase activity"/>
    <property type="evidence" value="ECO:0007669"/>
    <property type="project" value="TreeGrafter"/>
</dbReference>
<dbReference type="PANTHER" id="PTHR43788:SF8">
    <property type="entry name" value="DNA-BINDING PROTEIN SMUBP-2"/>
    <property type="match status" value="1"/>
</dbReference>
<evidence type="ECO:0000256" key="4">
    <source>
        <dbReference type="ARBA" id="ARBA00022806"/>
    </source>
</evidence>
<evidence type="ECO:0000313" key="8">
    <source>
        <dbReference type="EMBL" id="MQM27976.1"/>
    </source>
</evidence>
<dbReference type="SMART" id="SM00382">
    <property type="entry name" value="AAA"/>
    <property type="match status" value="1"/>
</dbReference>
<feature type="compositionally biased region" description="Low complexity" evidence="6">
    <location>
        <begin position="216"/>
        <end position="240"/>
    </location>
</feature>
<evidence type="ECO:0000256" key="2">
    <source>
        <dbReference type="ARBA" id="ARBA00022741"/>
    </source>
</evidence>
<reference evidence="8 9" key="1">
    <citation type="submission" date="2019-10" db="EMBL/GenBank/DDBJ databases">
        <title>Glycomyces albidus sp. nov., a novel actinomycete isolated from rhizosphere soil of wheat (Triticum aestivum L.).</title>
        <authorList>
            <person name="Qian L."/>
        </authorList>
    </citation>
    <scope>NUCLEOTIDE SEQUENCE [LARGE SCALE GENOMIC DNA]</scope>
    <source>
        <strain evidence="8 9">NEAU-7082</strain>
    </source>
</reference>
<evidence type="ECO:0000256" key="5">
    <source>
        <dbReference type="ARBA" id="ARBA00022840"/>
    </source>
</evidence>
<dbReference type="GO" id="GO:0005524">
    <property type="term" value="F:ATP binding"/>
    <property type="evidence" value="ECO:0007669"/>
    <property type="project" value="UniProtKB-KW"/>
</dbReference>
<evidence type="ECO:0000256" key="3">
    <source>
        <dbReference type="ARBA" id="ARBA00022801"/>
    </source>
</evidence>
<dbReference type="RefSeq" id="WP_153027092.1">
    <property type="nucleotide sequence ID" value="NZ_WIAO01000032.1"/>
</dbReference>
<keyword evidence="9" id="KW-1185">Reference proteome</keyword>
<dbReference type="InterPro" id="IPR041679">
    <property type="entry name" value="DNA2/NAM7-like_C"/>
</dbReference>
<evidence type="ECO:0000256" key="1">
    <source>
        <dbReference type="ARBA" id="ARBA00007913"/>
    </source>
</evidence>
<proteinExistence type="inferred from homology"/>
<dbReference type="Pfam" id="PF13087">
    <property type="entry name" value="AAA_12"/>
    <property type="match status" value="1"/>
</dbReference>
<dbReference type="InterPro" id="IPR050534">
    <property type="entry name" value="Coronavir_polyprotein_1ab"/>
</dbReference>
<dbReference type="AlphaFoldDB" id="A0A6L5GEH0"/>
<comment type="caution">
    <text evidence="8">The sequence shown here is derived from an EMBL/GenBank/DDBJ whole genome shotgun (WGS) entry which is preliminary data.</text>
</comment>
<dbReference type="InterPro" id="IPR003593">
    <property type="entry name" value="AAA+_ATPase"/>
</dbReference>
<dbReference type="Gene3D" id="3.40.50.300">
    <property type="entry name" value="P-loop containing nucleotide triphosphate hydrolases"/>
    <property type="match status" value="2"/>
</dbReference>
<organism evidence="8 9">
    <name type="scientific">Glycomyces albidus</name>
    <dbReference type="NCBI Taxonomy" id="2656774"/>
    <lineage>
        <taxon>Bacteria</taxon>
        <taxon>Bacillati</taxon>
        <taxon>Actinomycetota</taxon>
        <taxon>Actinomycetes</taxon>
        <taxon>Glycomycetales</taxon>
        <taxon>Glycomycetaceae</taxon>
        <taxon>Glycomyces</taxon>
    </lineage>
</organism>
<evidence type="ECO:0000313" key="9">
    <source>
        <dbReference type="Proteomes" id="UP000477750"/>
    </source>
</evidence>
<dbReference type="Pfam" id="PF13086">
    <property type="entry name" value="AAA_11"/>
    <property type="match status" value="1"/>
</dbReference>
<name>A0A6L5GEH0_9ACTN</name>
<evidence type="ECO:0000256" key="6">
    <source>
        <dbReference type="SAM" id="MobiDB-lite"/>
    </source>
</evidence>
<evidence type="ECO:0000259" key="7">
    <source>
        <dbReference type="SMART" id="SM00382"/>
    </source>
</evidence>
<dbReference type="EMBL" id="WIAO01000032">
    <property type="protein sequence ID" value="MQM27976.1"/>
    <property type="molecule type" value="Genomic_DNA"/>
</dbReference>
<dbReference type="SUPFAM" id="SSF52540">
    <property type="entry name" value="P-loop containing nucleoside triphosphate hydrolases"/>
    <property type="match status" value="2"/>
</dbReference>